<dbReference type="SMART" id="SM00411">
    <property type="entry name" value="BHL"/>
    <property type="match status" value="1"/>
</dbReference>
<dbReference type="GO" id="GO:1990103">
    <property type="term" value="C:DnaA-HU complex"/>
    <property type="evidence" value="ECO:0007669"/>
    <property type="project" value="UniProtKB-ARBA"/>
</dbReference>
<dbReference type="GO" id="GO:0006270">
    <property type="term" value="P:DNA replication initiation"/>
    <property type="evidence" value="ECO:0007669"/>
    <property type="project" value="UniProtKB-ARBA"/>
</dbReference>
<dbReference type="InterPro" id="IPR010992">
    <property type="entry name" value="IHF-like_DNA-bd_dom_sf"/>
</dbReference>
<proteinExistence type="inferred from homology"/>
<keyword evidence="2" id="KW-0226">DNA condensation</keyword>
<dbReference type="GO" id="GO:0005829">
    <property type="term" value="C:cytosol"/>
    <property type="evidence" value="ECO:0007669"/>
    <property type="project" value="TreeGrafter"/>
</dbReference>
<dbReference type="GO" id="GO:0010467">
    <property type="term" value="P:gene expression"/>
    <property type="evidence" value="ECO:0007669"/>
    <property type="project" value="UniProtKB-ARBA"/>
</dbReference>
<comment type="similarity">
    <text evidence="1 4">Belongs to the bacterial histone-like protein family.</text>
</comment>
<dbReference type="Proteomes" id="UP000190657">
    <property type="component" value="Unassembled WGS sequence"/>
</dbReference>
<dbReference type="OrthoDB" id="9799835at2"/>
<dbReference type="InterPro" id="IPR000119">
    <property type="entry name" value="Hist_DNA-bd"/>
</dbReference>
<evidence type="ECO:0000256" key="1">
    <source>
        <dbReference type="ARBA" id="ARBA00010529"/>
    </source>
</evidence>
<dbReference type="SUPFAM" id="SSF47729">
    <property type="entry name" value="IHF-like DNA-binding proteins"/>
    <property type="match status" value="1"/>
</dbReference>
<dbReference type="Pfam" id="PF00216">
    <property type="entry name" value="Bac_DNA_binding"/>
    <property type="match status" value="1"/>
</dbReference>
<dbReference type="InterPro" id="IPR020816">
    <property type="entry name" value="Histone-like_DNA-bd_CS"/>
</dbReference>
<dbReference type="GO" id="GO:0003677">
    <property type="term" value="F:DNA binding"/>
    <property type="evidence" value="ECO:0007669"/>
    <property type="project" value="UniProtKB-KW"/>
</dbReference>
<dbReference type="GO" id="GO:0030527">
    <property type="term" value="F:structural constituent of chromatin"/>
    <property type="evidence" value="ECO:0007669"/>
    <property type="project" value="InterPro"/>
</dbReference>
<dbReference type="FunFam" id="4.10.520.10:FF:000001">
    <property type="entry name" value="DNA-binding protein HU"/>
    <property type="match status" value="1"/>
</dbReference>
<keyword evidence="3 5" id="KW-0238">DNA-binding</keyword>
<dbReference type="CDD" id="cd13831">
    <property type="entry name" value="HU"/>
    <property type="match status" value="1"/>
</dbReference>
<evidence type="ECO:0000256" key="4">
    <source>
        <dbReference type="RuleBase" id="RU003939"/>
    </source>
</evidence>
<keyword evidence="6" id="KW-1185">Reference proteome</keyword>
<dbReference type="GO" id="GO:1990178">
    <property type="term" value="C:HU-DNA complex"/>
    <property type="evidence" value="ECO:0007669"/>
    <property type="project" value="UniProtKB-ARBA"/>
</dbReference>
<organism evidence="5 6">
    <name type="scientific">Eubacterium coprostanoligenes</name>
    <dbReference type="NCBI Taxonomy" id="290054"/>
    <lineage>
        <taxon>Bacteria</taxon>
        <taxon>Bacillati</taxon>
        <taxon>Bacillota</taxon>
        <taxon>Clostridia</taxon>
        <taxon>Eubacteriales</taxon>
        <taxon>Eubacteriaceae</taxon>
        <taxon>Eubacterium</taxon>
    </lineage>
</organism>
<dbReference type="PROSITE" id="PS00045">
    <property type="entry name" value="HISTONE_LIKE"/>
    <property type="match status" value="1"/>
</dbReference>
<gene>
    <name evidence="5" type="ORF">SAMN02745114_00520</name>
</gene>
<evidence type="ECO:0000313" key="6">
    <source>
        <dbReference type="Proteomes" id="UP000190657"/>
    </source>
</evidence>
<dbReference type="STRING" id="290054.SAMN02745114_00520"/>
<dbReference type="PRINTS" id="PR01727">
    <property type="entry name" value="DNABINDINGHU"/>
</dbReference>
<accession>A0A1T4KL11</accession>
<dbReference type="AlphaFoldDB" id="A0A1T4KL11"/>
<evidence type="ECO:0000256" key="3">
    <source>
        <dbReference type="ARBA" id="ARBA00023125"/>
    </source>
</evidence>
<dbReference type="PANTHER" id="PTHR33175:SF3">
    <property type="entry name" value="DNA-BINDING PROTEIN HU-BETA"/>
    <property type="match status" value="1"/>
</dbReference>
<evidence type="ECO:0000256" key="2">
    <source>
        <dbReference type="ARBA" id="ARBA00023067"/>
    </source>
</evidence>
<dbReference type="GO" id="GO:0042802">
    <property type="term" value="F:identical protein binding"/>
    <property type="evidence" value="ECO:0007669"/>
    <property type="project" value="UniProtKB-ARBA"/>
</dbReference>
<protein>
    <submittedName>
        <fullName evidence="5">DNA-binding protein HU-beta</fullName>
    </submittedName>
</protein>
<dbReference type="Gene3D" id="4.10.520.10">
    <property type="entry name" value="IHF-like DNA-binding proteins"/>
    <property type="match status" value="1"/>
</dbReference>
<dbReference type="RefSeq" id="WP_078768023.1">
    <property type="nucleotide sequence ID" value="NZ_FUWW01000004.1"/>
</dbReference>
<evidence type="ECO:0000313" key="5">
    <source>
        <dbReference type="EMBL" id="SJZ43086.1"/>
    </source>
</evidence>
<dbReference type="PANTHER" id="PTHR33175">
    <property type="entry name" value="DNA-BINDING PROTEIN HU"/>
    <property type="match status" value="1"/>
</dbReference>
<dbReference type="EMBL" id="FUWW01000004">
    <property type="protein sequence ID" value="SJZ43086.1"/>
    <property type="molecule type" value="Genomic_DNA"/>
</dbReference>
<dbReference type="GO" id="GO:0030261">
    <property type="term" value="P:chromosome condensation"/>
    <property type="evidence" value="ECO:0007669"/>
    <property type="project" value="UniProtKB-KW"/>
</dbReference>
<sequence length="91" mass="9228">MNKTELVAAVAAKAELSKKDAEAAVAATFDAITAALAEGDKVALVGFGTFAVKERAARTGLNPQTKAKIEIPASKAPSFKAGKALKDAVNA</sequence>
<name>A0A1T4KL11_9FIRM</name>
<reference evidence="5 6" key="1">
    <citation type="submission" date="2017-02" db="EMBL/GenBank/DDBJ databases">
        <authorList>
            <person name="Peterson S.W."/>
        </authorList>
    </citation>
    <scope>NUCLEOTIDE SEQUENCE [LARGE SCALE GENOMIC DNA]</scope>
    <source>
        <strain evidence="5 6">ATCC 51222</strain>
    </source>
</reference>